<evidence type="ECO:0000256" key="1">
    <source>
        <dbReference type="ARBA" id="ARBA00008361"/>
    </source>
</evidence>
<dbReference type="Gene3D" id="3.40.50.150">
    <property type="entry name" value="Vaccinia Virus protein VP39"/>
    <property type="match status" value="1"/>
</dbReference>
<keyword evidence="3 6" id="KW-0808">Transferase</keyword>
<dbReference type="AlphaFoldDB" id="A0A8B4H895"/>
<name>A0A8B4H895_9CORY</name>
<dbReference type="InterPro" id="IPR051052">
    <property type="entry name" value="Diverse_substrate_MTase"/>
</dbReference>
<evidence type="ECO:0000313" key="6">
    <source>
        <dbReference type="EMBL" id="SPW29558.1"/>
    </source>
</evidence>
<feature type="compositionally biased region" description="Basic and acidic residues" evidence="4">
    <location>
        <begin position="1"/>
        <end position="18"/>
    </location>
</feature>
<evidence type="ECO:0000256" key="3">
    <source>
        <dbReference type="ARBA" id="ARBA00022679"/>
    </source>
</evidence>
<evidence type="ECO:0000259" key="5">
    <source>
        <dbReference type="Pfam" id="PF08241"/>
    </source>
</evidence>
<dbReference type="EMBL" id="UARK01000014">
    <property type="protein sequence ID" value="SPW29558.1"/>
    <property type="molecule type" value="Genomic_DNA"/>
</dbReference>
<dbReference type="CDD" id="cd02440">
    <property type="entry name" value="AdoMet_MTases"/>
    <property type="match status" value="1"/>
</dbReference>
<feature type="region of interest" description="Disordered" evidence="4">
    <location>
        <begin position="1"/>
        <end position="21"/>
    </location>
</feature>
<dbReference type="InterPro" id="IPR029063">
    <property type="entry name" value="SAM-dependent_MTases_sf"/>
</dbReference>
<evidence type="ECO:0000256" key="2">
    <source>
        <dbReference type="ARBA" id="ARBA00022603"/>
    </source>
</evidence>
<proteinExistence type="inferred from homology"/>
<comment type="similarity">
    <text evidence="1">Belongs to the methyltransferase superfamily.</text>
</comment>
<dbReference type="EC" id="2.1.1.-" evidence="6"/>
<gene>
    <name evidence="6" type="primary">ycgJ</name>
    <name evidence="6" type="ORF">NCTC10254_01683</name>
</gene>
<protein>
    <submittedName>
        <fullName evidence="6">SAM-dependent methyltransferase</fullName>
        <ecNumber evidence="6">2.1.1.-</ecNumber>
    </submittedName>
</protein>
<accession>A0A8B4H895</accession>
<dbReference type="PANTHER" id="PTHR44942:SF4">
    <property type="entry name" value="METHYLTRANSFERASE TYPE 11 DOMAIN-CONTAINING PROTEIN"/>
    <property type="match status" value="1"/>
</dbReference>
<feature type="domain" description="Methyltransferase type 11" evidence="5">
    <location>
        <begin position="77"/>
        <end position="166"/>
    </location>
</feature>
<sequence length="284" mass="32530">MGVEKLETHNKHEKDRKPRIIVNIPPVSRRHSPKFASDSHRLTSARAFTSGSNTYHDVRPSYPPDILRLLRPARRVLDVGAGTGKFTQLLCESPRFDQVYALDPSMDMLRTLVRFAPVPAWQATAEHTGCAAQLFDAVTCAQAWHWVDTKQASAELDRITTRDAQVLLVWNTLDVSVPWVHRLSRIMHSGDMLTQGFLPSVYKPWIITDQVHDRWEQELLPAQVHELTHTRSYWLRSNERIRARVTANLSWYLGEHLGYGPNDIVTLPYRLDGFVLSKIAQKLP</sequence>
<dbReference type="GO" id="GO:0032259">
    <property type="term" value="P:methylation"/>
    <property type="evidence" value="ECO:0007669"/>
    <property type="project" value="UniProtKB-KW"/>
</dbReference>
<dbReference type="InterPro" id="IPR013216">
    <property type="entry name" value="Methyltransf_11"/>
</dbReference>
<dbReference type="SUPFAM" id="SSF53335">
    <property type="entry name" value="S-adenosyl-L-methionine-dependent methyltransferases"/>
    <property type="match status" value="1"/>
</dbReference>
<comment type="caution">
    <text evidence="6">The sequence shown here is derived from an EMBL/GenBank/DDBJ whole genome shotgun (WGS) entry which is preliminary data.</text>
</comment>
<dbReference type="PANTHER" id="PTHR44942">
    <property type="entry name" value="METHYLTRANSF_11 DOMAIN-CONTAINING PROTEIN"/>
    <property type="match status" value="1"/>
</dbReference>
<dbReference type="Pfam" id="PF08241">
    <property type="entry name" value="Methyltransf_11"/>
    <property type="match status" value="1"/>
</dbReference>
<reference evidence="6 7" key="1">
    <citation type="submission" date="2018-06" db="EMBL/GenBank/DDBJ databases">
        <authorList>
            <consortium name="Pathogen Informatics"/>
            <person name="Doyle S."/>
        </authorList>
    </citation>
    <scope>NUCLEOTIDE SEQUENCE [LARGE SCALE GENOMIC DNA]</scope>
    <source>
        <strain evidence="6 7">NCTC10254</strain>
    </source>
</reference>
<organism evidence="6 7">
    <name type="scientific">Corynebacterium matruchotii</name>
    <dbReference type="NCBI Taxonomy" id="43768"/>
    <lineage>
        <taxon>Bacteria</taxon>
        <taxon>Bacillati</taxon>
        <taxon>Actinomycetota</taxon>
        <taxon>Actinomycetes</taxon>
        <taxon>Mycobacteriales</taxon>
        <taxon>Corynebacteriaceae</taxon>
        <taxon>Corynebacterium</taxon>
    </lineage>
</organism>
<evidence type="ECO:0000313" key="7">
    <source>
        <dbReference type="Proteomes" id="UP000249886"/>
    </source>
</evidence>
<dbReference type="Proteomes" id="UP000249886">
    <property type="component" value="Unassembled WGS sequence"/>
</dbReference>
<keyword evidence="2 6" id="KW-0489">Methyltransferase</keyword>
<evidence type="ECO:0000256" key="4">
    <source>
        <dbReference type="SAM" id="MobiDB-lite"/>
    </source>
</evidence>
<dbReference type="GO" id="GO:0008757">
    <property type="term" value="F:S-adenosylmethionine-dependent methyltransferase activity"/>
    <property type="evidence" value="ECO:0007669"/>
    <property type="project" value="InterPro"/>
</dbReference>